<organism evidence="5 6">
    <name type="scientific">Phormidium tenue NIES-30</name>
    <dbReference type="NCBI Taxonomy" id="549789"/>
    <lineage>
        <taxon>Bacteria</taxon>
        <taxon>Bacillati</taxon>
        <taxon>Cyanobacteriota</taxon>
        <taxon>Cyanophyceae</taxon>
        <taxon>Oscillatoriophycideae</taxon>
        <taxon>Oscillatoriales</taxon>
        <taxon>Oscillatoriaceae</taxon>
        <taxon>Phormidium</taxon>
    </lineage>
</organism>
<dbReference type="InterPro" id="IPR018060">
    <property type="entry name" value="HTH_AraC"/>
</dbReference>
<dbReference type="GO" id="GO:0003700">
    <property type="term" value="F:DNA-binding transcription factor activity"/>
    <property type="evidence" value="ECO:0007669"/>
    <property type="project" value="InterPro"/>
</dbReference>
<evidence type="ECO:0000256" key="1">
    <source>
        <dbReference type="ARBA" id="ARBA00023015"/>
    </source>
</evidence>
<evidence type="ECO:0000256" key="2">
    <source>
        <dbReference type="ARBA" id="ARBA00023125"/>
    </source>
</evidence>
<reference evidence="5 6" key="1">
    <citation type="submission" date="2016-11" db="EMBL/GenBank/DDBJ databases">
        <title>Draft Genome Sequences of Nine Cyanobacterial Strains from Diverse Habitats.</title>
        <authorList>
            <person name="Zhu T."/>
            <person name="Hou S."/>
            <person name="Lu X."/>
            <person name="Hess W.R."/>
        </authorList>
    </citation>
    <scope>NUCLEOTIDE SEQUENCE [LARGE SCALE GENOMIC DNA]</scope>
    <source>
        <strain evidence="5 6">NIES-30</strain>
    </source>
</reference>
<dbReference type="InterPro" id="IPR053142">
    <property type="entry name" value="PchR_regulatory_protein"/>
</dbReference>
<proteinExistence type="predicted"/>
<protein>
    <recommendedName>
        <fullName evidence="4">HTH araC/xylS-type domain-containing protein</fullName>
    </recommendedName>
</protein>
<feature type="domain" description="HTH araC/xylS-type" evidence="4">
    <location>
        <begin position="226"/>
        <end position="324"/>
    </location>
</feature>
<dbReference type="PANTHER" id="PTHR47893">
    <property type="entry name" value="REGULATORY PROTEIN PCHR"/>
    <property type="match status" value="1"/>
</dbReference>
<keyword evidence="3" id="KW-0804">Transcription</keyword>
<keyword evidence="2" id="KW-0238">DNA-binding</keyword>
<dbReference type="Pfam" id="PF12833">
    <property type="entry name" value="HTH_18"/>
    <property type="match status" value="1"/>
</dbReference>
<dbReference type="OrthoDB" id="516574at2"/>
<dbReference type="SMART" id="SM00342">
    <property type="entry name" value="HTH_ARAC"/>
    <property type="match status" value="1"/>
</dbReference>
<keyword evidence="1" id="KW-0805">Transcription regulation</keyword>
<dbReference type="Proteomes" id="UP000185557">
    <property type="component" value="Unassembled WGS sequence"/>
</dbReference>
<dbReference type="PANTHER" id="PTHR47893:SF1">
    <property type="entry name" value="REGULATORY PROTEIN PCHR"/>
    <property type="match status" value="1"/>
</dbReference>
<dbReference type="GO" id="GO:0043565">
    <property type="term" value="F:sequence-specific DNA binding"/>
    <property type="evidence" value="ECO:0007669"/>
    <property type="project" value="InterPro"/>
</dbReference>
<evidence type="ECO:0000256" key="3">
    <source>
        <dbReference type="ARBA" id="ARBA00023163"/>
    </source>
</evidence>
<dbReference type="AlphaFoldDB" id="A0A1U7J4M0"/>
<name>A0A1U7J4M0_9CYAN</name>
<dbReference type="InterPro" id="IPR009057">
    <property type="entry name" value="Homeodomain-like_sf"/>
</dbReference>
<evidence type="ECO:0000259" key="4">
    <source>
        <dbReference type="PROSITE" id="PS01124"/>
    </source>
</evidence>
<keyword evidence="6" id="KW-1185">Reference proteome</keyword>
<dbReference type="EMBL" id="MRCG01000009">
    <property type="protein sequence ID" value="OKH47506.1"/>
    <property type="molecule type" value="Genomic_DNA"/>
</dbReference>
<dbReference type="InterPro" id="IPR018062">
    <property type="entry name" value="HTH_AraC-typ_CS"/>
</dbReference>
<comment type="caution">
    <text evidence="5">The sequence shown here is derived from an EMBL/GenBank/DDBJ whole genome shotgun (WGS) entry which is preliminary data.</text>
</comment>
<evidence type="ECO:0000313" key="5">
    <source>
        <dbReference type="EMBL" id="OKH47506.1"/>
    </source>
</evidence>
<accession>A0A1U7J4M0</accession>
<dbReference type="RefSeq" id="WP_073608983.1">
    <property type="nucleotide sequence ID" value="NZ_MRCG01000009.1"/>
</dbReference>
<dbReference type="Gene3D" id="1.10.10.60">
    <property type="entry name" value="Homeodomain-like"/>
    <property type="match status" value="2"/>
</dbReference>
<dbReference type="SUPFAM" id="SSF46689">
    <property type="entry name" value="Homeodomain-like"/>
    <property type="match status" value="2"/>
</dbReference>
<dbReference type="PROSITE" id="PS00041">
    <property type="entry name" value="HTH_ARAC_FAMILY_1"/>
    <property type="match status" value="1"/>
</dbReference>
<evidence type="ECO:0000313" key="6">
    <source>
        <dbReference type="Proteomes" id="UP000185557"/>
    </source>
</evidence>
<gene>
    <name evidence="5" type="ORF">NIES30_13695</name>
</gene>
<dbReference type="PROSITE" id="PS01124">
    <property type="entry name" value="HTH_ARAC_FAMILY_2"/>
    <property type="match status" value="1"/>
</dbReference>
<dbReference type="STRING" id="549789.NIES30_13695"/>
<sequence length="335" mass="36816">MPITLSQHDFWALIKRPANLGSDNDWAGGEADDQTWAYPQQFGQGYFREIQLRPGLHLEISDVQHHTPVVVDCGDRPHPVEVHFDIRDDGPKSASSAGQHWLYSSGLAPAQQICHDPHPRSLSLSVHIEPALVHTLLGETAIAVLPGLGPLLRPADQPYASQGCRTSPAMTMVLQQILTCPFAGPIRQLFLEGKVLELVALTLQAATPPQPAASHRLKPDDIDRIHQAKDILLQDLAHPPSLIGLARQVGLNDCTLKRGFRAVFNTTVFGYLQAQRLDQARLLLLDGQLNVQQAASAVGYHSRSHFTAGFRQRFGISPRELLAQNYSLAGTSYSR</sequence>